<dbReference type="SUPFAM" id="SSF56112">
    <property type="entry name" value="Protein kinase-like (PK-like)"/>
    <property type="match status" value="1"/>
</dbReference>
<dbReference type="OMA" id="HMENTEL"/>
<evidence type="ECO:0000313" key="3">
    <source>
        <dbReference type="EMBL" id="KAA8632290.1"/>
    </source>
</evidence>
<feature type="compositionally biased region" description="Polar residues" evidence="1">
    <location>
        <begin position="31"/>
        <end position="47"/>
    </location>
</feature>
<comment type="caution">
    <text evidence="3">The sequence shown here is derived from an EMBL/GenBank/DDBJ whole genome shotgun (WGS) entry which is preliminary data.</text>
</comment>
<gene>
    <name evidence="3" type="ORF">SMACR_04709</name>
</gene>
<feature type="domain" description="Protein kinase" evidence="2">
    <location>
        <begin position="394"/>
        <end position="752"/>
    </location>
</feature>
<dbReference type="VEuPathDB" id="FungiDB:SMAC_04709"/>
<dbReference type="InterPro" id="IPR011009">
    <property type="entry name" value="Kinase-like_dom_sf"/>
</dbReference>
<dbReference type="Pfam" id="PF00069">
    <property type="entry name" value="Pkinase"/>
    <property type="match status" value="1"/>
</dbReference>
<accession>A0A8S8ZTH4</accession>
<dbReference type="PANTHER" id="PTHR24359:SF37">
    <property type="entry name" value="PROTEIN KINASE DOMAIN-CONTAINING PROTEIN"/>
    <property type="match status" value="1"/>
</dbReference>
<name>A0A8S8ZTH4_SORMA</name>
<feature type="compositionally biased region" description="Polar residues" evidence="1">
    <location>
        <begin position="82"/>
        <end position="100"/>
    </location>
</feature>
<dbReference type="Proteomes" id="UP000433876">
    <property type="component" value="Unassembled WGS sequence"/>
</dbReference>
<dbReference type="CDD" id="cd00180">
    <property type="entry name" value="PKc"/>
    <property type="match status" value="1"/>
</dbReference>
<dbReference type="EMBL" id="NMPR01000058">
    <property type="protein sequence ID" value="KAA8632290.1"/>
    <property type="molecule type" value="Genomic_DNA"/>
</dbReference>
<evidence type="ECO:0000259" key="2">
    <source>
        <dbReference type="PROSITE" id="PS50011"/>
    </source>
</evidence>
<dbReference type="SMART" id="SM00220">
    <property type="entry name" value="S_TKc"/>
    <property type="match status" value="1"/>
</dbReference>
<evidence type="ECO:0000256" key="1">
    <source>
        <dbReference type="SAM" id="MobiDB-lite"/>
    </source>
</evidence>
<reference evidence="3 4" key="1">
    <citation type="submission" date="2017-07" db="EMBL/GenBank/DDBJ databases">
        <title>Genome sequence of the Sordaria macrospora wild type strain R19027.</title>
        <authorList>
            <person name="Nowrousian M."/>
            <person name="Teichert I."/>
            <person name="Kueck U."/>
        </authorList>
    </citation>
    <scope>NUCLEOTIDE SEQUENCE [LARGE SCALE GENOMIC DNA]</scope>
    <source>
        <strain evidence="3 4">R19027</strain>
        <tissue evidence="3">Mycelium</tissue>
    </source>
</reference>
<evidence type="ECO:0000313" key="4">
    <source>
        <dbReference type="Proteomes" id="UP000433876"/>
    </source>
</evidence>
<dbReference type="AlphaFoldDB" id="A0A8S8ZTH4"/>
<dbReference type="GO" id="GO:0005524">
    <property type="term" value="F:ATP binding"/>
    <property type="evidence" value="ECO:0007669"/>
    <property type="project" value="InterPro"/>
</dbReference>
<dbReference type="PANTHER" id="PTHR24359">
    <property type="entry name" value="SERINE/THREONINE-PROTEIN KINASE SBK1"/>
    <property type="match status" value="1"/>
</dbReference>
<dbReference type="Gene3D" id="1.10.510.10">
    <property type="entry name" value="Transferase(Phosphotransferase) domain 1"/>
    <property type="match status" value="1"/>
</dbReference>
<proteinExistence type="predicted"/>
<feature type="region of interest" description="Disordered" evidence="1">
    <location>
        <begin position="1"/>
        <end position="134"/>
    </location>
</feature>
<protein>
    <recommendedName>
        <fullName evidence="2">Protein kinase domain-containing protein</fullName>
    </recommendedName>
</protein>
<organism evidence="3 4">
    <name type="scientific">Sordaria macrospora</name>
    <dbReference type="NCBI Taxonomy" id="5147"/>
    <lineage>
        <taxon>Eukaryota</taxon>
        <taxon>Fungi</taxon>
        <taxon>Dikarya</taxon>
        <taxon>Ascomycota</taxon>
        <taxon>Pezizomycotina</taxon>
        <taxon>Sordariomycetes</taxon>
        <taxon>Sordariomycetidae</taxon>
        <taxon>Sordariales</taxon>
        <taxon>Sordariaceae</taxon>
        <taxon>Sordaria</taxon>
    </lineage>
</organism>
<sequence>MSMMKSSQPHDKPPASRSTNLAHGKVRNWPNAYNQLPSDSMPVTPSQPLGIPQPTIQITGADGVSLRQQSLENQHEGREYEQSQGSYSTIDSDDGSSVFTPSEDFNPAEEADSHRLGNDGWPTSTTDAPERKQTIEESVEELALVSPNRTNVGGDINRVAVAPFRDQNGGLPTFRKREIHDATGGRRELDFERRVDFECGLGQSPHPRITPSHGLASPKELLEDRLLAAMVNNDTTWGFFPVNSLPTIITESAVREELRKLFHPDMKDLNDISKYARKICGTPSSTATCFRKIFAILVMIGKTPAIFKFLGEKVNDSDLPLTACYVSSNNVQISDFRRVRKGHGKVRVECFSEGWSKIAMKSFEEWQWRTLAPIFEQSDEDKSVSHYYSPTGRITLPFIYGSGISGRRAEEVEGGGGRVTKVRIHPDHHSFHYKDCPWSNSTNEASKVSDITPPSKGQDCECRFAVKQLHSTDEAFQQFKKEVDVLRRFTNEKNNHLISLLATYEHNDDYYLIFPWAQATLKTYWEEKHPNPSLDKQTVIWVAEQCKGIAYGVLKIHQYTSVEVNKNELDPAAGQNVQFGHHGDIKPENILWFQDSRETTPGAQGFQRGTLKLTDFGLASINPNRTVSRQLLGFPCSISYCAPEAELLHCGPPGRQYDMWTLGCLYLEFITWMMGGWKLVKDFERQRSTMDPRWVWKDIKTDTFYEVKAGGHVSGQVSMKAEVKPQVTKVTNYSSPLPINTSSTGTQDAIEY</sequence>
<dbReference type="PROSITE" id="PS50011">
    <property type="entry name" value="PROTEIN_KINASE_DOM"/>
    <property type="match status" value="1"/>
</dbReference>
<dbReference type="InterPro" id="IPR000719">
    <property type="entry name" value="Prot_kinase_dom"/>
</dbReference>
<dbReference type="GO" id="GO:0004674">
    <property type="term" value="F:protein serine/threonine kinase activity"/>
    <property type="evidence" value="ECO:0007669"/>
    <property type="project" value="TreeGrafter"/>
</dbReference>